<dbReference type="AlphaFoldDB" id="A0A0V0XNX0"/>
<dbReference type="SMART" id="SM00369">
    <property type="entry name" value="LRR_TYP"/>
    <property type="match status" value="6"/>
</dbReference>
<dbReference type="Proteomes" id="UP000054815">
    <property type="component" value="Unassembled WGS sequence"/>
</dbReference>
<accession>A0A0V0XNX0</accession>
<gene>
    <name evidence="3" type="primary">Lgr6</name>
    <name evidence="3" type="ORF">T4E_2702</name>
</gene>
<keyword evidence="1" id="KW-0433">Leucine-rich repeat</keyword>
<dbReference type="EMBL" id="JYDU01000189">
    <property type="protein sequence ID" value="KRX89684.1"/>
    <property type="molecule type" value="Genomic_DNA"/>
</dbReference>
<comment type="caution">
    <text evidence="3">The sequence shown here is derived from an EMBL/GenBank/DDBJ whole genome shotgun (WGS) entry which is preliminary data.</text>
</comment>
<name>A0A0V0XNX0_TRIPS</name>
<dbReference type="PANTHER" id="PTHR24366:SF96">
    <property type="entry name" value="LEUCINE RICH REPEAT CONTAINING 53"/>
    <property type="match status" value="1"/>
</dbReference>
<evidence type="ECO:0000313" key="3">
    <source>
        <dbReference type="EMBL" id="KRX89684.1"/>
    </source>
</evidence>
<evidence type="ECO:0000256" key="1">
    <source>
        <dbReference type="ARBA" id="ARBA00022614"/>
    </source>
</evidence>
<reference evidence="3 4" key="1">
    <citation type="submission" date="2015-01" db="EMBL/GenBank/DDBJ databases">
        <title>Evolution of Trichinella species and genotypes.</title>
        <authorList>
            <person name="Korhonen P.K."/>
            <person name="Edoardo P."/>
            <person name="Giuseppe L.R."/>
            <person name="Gasser R.B."/>
        </authorList>
    </citation>
    <scope>NUCLEOTIDE SEQUENCE [LARGE SCALE GENOMIC DNA]</scope>
    <source>
        <strain evidence="3">ISS141</strain>
    </source>
</reference>
<proteinExistence type="predicted"/>
<dbReference type="InterPro" id="IPR001611">
    <property type="entry name" value="Leu-rich_rpt"/>
</dbReference>
<dbReference type="PANTHER" id="PTHR24366">
    <property type="entry name" value="IG(IMMUNOGLOBULIN) AND LRR(LEUCINE RICH REPEAT) DOMAINS"/>
    <property type="match status" value="1"/>
</dbReference>
<protein>
    <submittedName>
        <fullName evidence="3">Leucine-rich repeat-containing G-protein coupled receptor 6</fullName>
    </submittedName>
</protein>
<evidence type="ECO:0000256" key="2">
    <source>
        <dbReference type="ARBA" id="ARBA00022737"/>
    </source>
</evidence>
<evidence type="ECO:0000313" key="4">
    <source>
        <dbReference type="Proteomes" id="UP000054815"/>
    </source>
</evidence>
<sequence>MAADQWKRDYRFHRTNQLARRWLVKVYSPSGVGGRELSQFEVLRRRRTAHTTEHASNKAQFIISQPVVKARVVQQQQQFAVVSLVQSYILQKGKNFFIYHQNSTSSTMKQQKQQLSLAIVMLFRILTIWLFSKAGNGNSVDADLVNCPFSEKCQCTSNNCNGLTRVRCVNLHEIPEFSENHCSITSMLLEGNFSSVSKERFFNFKDVIRKMTISTTSSQPLVFDDEAFYGVVLNEIERLEINAAGKMSEIPLGVMRLWRLNTLIINGTDIESLNDVFSKYTFTLRTLRISNSQLMNIDSDVFSELRFFTTLELPRNKLKQIPKQALLPVQWSLRLLDLSYNEITSVEEDTFFGFQRLRQLNLSNNPIALINDRAFANNTIPLLTLDLSHCQLESIPTGTLVRLQLLRYLNVSFNRIAHISGATFANMTSLVSVDLSNNPIKTVAVDAFYGASFQSVTLSNTELQQLDLGIFDTLTALREMRIVDSPSLQKLHASFSHSNANLLPRVLGLRNVGTLELDRSLFELLLKLSFTLDIDSNDTVRCDAATMEWLTALIRCYDPVNINLDSIYCEPTKGGDDFGDASSANKTLILDSVLNTDISCELYSTTTTTSVTDEDSTRSTIETTLVQQYYRGIVLCTVWQLSLLLSQQRWLFHNACCRAD</sequence>
<dbReference type="SUPFAM" id="SSF52058">
    <property type="entry name" value="L domain-like"/>
    <property type="match status" value="1"/>
</dbReference>
<keyword evidence="3" id="KW-0675">Receptor</keyword>
<dbReference type="InterPro" id="IPR032675">
    <property type="entry name" value="LRR_dom_sf"/>
</dbReference>
<dbReference type="PROSITE" id="PS51450">
    <property type="entry name" value="LRR"/>
    <property type="match status" value="1"/>
</dbReference>
<dbReference type="STRING" id="6337.A0A0V0XNX0"/>
<dbReference type="Pfam" id="PF13855">
    <property type="entry name" value="LRR_8"/>
    <property type="match status" value="2"/>
</dbReference>
<keyword evidence="2" id="KW-0677">Repeat</keyword>
<organism evidence="3 4">
    <name type="scientific">Trichinella pseudospiralis</name>
    <name type="common">Parasitic roundworm</name>
    <dbReference type="NCBI Taxonomy" id="6337"/>
    <lineage>
        <taxon>Eukaryota</taxon>
        <taxon>Metazoa</taxon>
        <taxon>Ecdysozoa</taxon>
        <taxon>Nematoda</taxon>
        <taxon>Enoplea</taxon>
        <taxon>Dorylaimia</taxon>
        <taxon>Trichinellida</taxon>
        <taxon>Trichinellidae</taxon>
        <taxon>Trichinella</taxon>
    </lineage>
</organism>
<dbReference type="InterPro" id="IPR003591">
    <property type="entry name" value="Leu-rich_rpt_typical-subtyp"/>
</dbReference>
<dbReference type="Gene3D" id="3.80.10.10">
    <property type="entry name" value="Ribonuclease Inhibitor"/>
    <property type="match status" value="2"/>
</dbReference>